<evidence type="ECO:0000313" key="8">
    <source>
        <dbReference type="Proteomes" id="UP000298787"/>
    </source>
</evidence>
<dbReference type="GO" id="GO:0005576">
    <property type="term" value="C:extracellular region"/>
    <property type="evidence" value="ECO:0007669"/>
    <property type="project" value="UniProtKB-SubCell"/>
</dbReference>
<proteinExistence type="predicted"/>
<keyword evidence="5" id="KW-1133">Transmembrane helix</keyword>
<dbReference type="PANTHER" id="PTHR22923:SF102">
    <property type="entry name" value="CEREBELLIN 13-RELATED"/>
    <property type="match status" value="1"/>
</dbReference>
<keyword evidence="4" id="KW-0175">Coiled coil</keyword>
<feature type="domain" description="C1q" evidence="6">
    <location>
        <begin position="342"/>
        <end position="479"/>
    </location>
</feature>
<feature type="transmembrane region" description="Helical" evidence="5">
    <location>
        <begin position="41"/>
        <end position="64"/>
    </location>
</feature>
<dbReference type="SUPFAM" id="SSF49842">
    <property type="entry name" value="TNF-like"/>
    <property type="match status" value="2"/>
</dbReference>
<dbReference type="PROSITE" id="PS50871">
    <property type="entry name" value="C1Q"/>
    <property type="match status" value="2"/>
</dbReference>
<accession>A0A4U5V5A4</accession>
<keyword evidence="5" id="KW-0472">Membrane</keyword>
<dbReference type="InterPro" id="IPR001073">
    <property type="entry name" value="C1q_dom"/>
</dbReference>
<dbReference type="Proteomes" id="UP000298787">
    <property type="component" value="Chromosome 14"/>
</dbReference>
<dbReference type="Gene3D" id="2.60.120.40">
    <property type="match status" value="2"/>
</dbReference>
<evidence type="ECO:0000313" key="7">
    <source>
        <dbReference type="EMBL" id="TKS82738.1"/>
    </source>
</evidence>
<keyword evidence="5" id="KW-0812">Transmembrane</keyword>
<evidence type="ECO:0000256" key="5">
    <source>
        <dbReference type="SAM" id="Phobius"/>
    </source>
</evidence>
<evidence type="ECO:0000259" key="6">
    <source>
        <dbReference type="PROSITE" id="PS50871"/>
    </source>
</evidence>
<evidence type="ECO:0000256" key="2">
    <source>
        <dbReference type="ARBA" id="ARBA00022525"/>
    </source>
</evidence>
<reference evidence="7 8" key="1">
    <citation type="submission" date="2019-01" db="EMBL/GenBank/DDBJ databases">
        <title>Genome Assembly of Collichthys lucidus.</title>
        <authorList>
            <person name="Cai M."/>
            <person name="Xiao S."/>
        </authorList>
    </citation>
    <scope>NUCLEOTIDE SEQUENCE [LARGE SCALE GENOMIC DNA]</scope>
    <source>
        <strain evidence="7">JT15FE1705JMU</strain>
        <tissue evidence="7">Muscle</tissue>
    </source>
</reference>
<name>A0A4U5V5A4_COLLU</name>
<dbReference type="PANTHER" id="PTHR22923">
    <property type="entry name" value="CEREBELLIN-RELATED"/>
    <property type="match status" value="1"/>
</dbReference>
<protein>
    <submittedName>
        <fullName evidence="7">Complement C1q-like protein 4 C1q and tumor necrosis factor-related protein 11</fullName>
    </submittedName>
</protein>
<evidence type="ECO:0000256" key="4">
    <source>
        <dbReference type="SAM" id="Coils"/>
    </source>
</evidence>
<dbReference type="PRINTS" id="PR00007">
    <property type="entry name" value="COMPLEMNTC1Q"/>
</dbReference>
<organism evidence="7 8">
    <name type="scientific">Collichthys lucidus</name>
    <name type="common">Big head croaker</name>
    <name type="synonym">Sciaena lucida</name>
    <dbReference type="NCBI Taxonomy" id="240159"/>
    <lineage>
        <taxon>Eukaryota</taxon>
        <taxon>Metazoa</taxon>
        <taxon>Chordata</taxon>
        <taxon>Craniata</taxon>
        <taxon>Vertebrata</taxon>
        <taxon>Euteleostomi</taxon>
        <taxon>Actinopterygii</taxon>
        <taxon>Neopterygii</taxon>
        <taxon>Teleostei</taxon>
        <taxon>Neoteleostei</taxon>
        <taxon>Acanthomorphata</taxon>
        <taxon>Eupercaria</taxon>
        <taxon>Sciaenidae</taxon>
        <taxon>Collichthys</taxon>
    </lineage>
</organism>
<feature type="coiled-coil region" evidence="4">
    <location>
        <begin position="81"/>
        <end position="115"/>
    </location>
</feature>
<keyword evidence="3" id="KW-0732">Signal</keyword>
<dbReference type="Pfam" id="PF00386">
    <property type="entry name" value="C1q"/>
    <property type="match status" value="2"/>
</dbReference>
<evidence type="ECO:0000256" key="1">
    <source>
        <dbReference type="ARBA" id="ARBA00004613"/>
    </source>
</evidence>
<keyword evidence="8" id="KW-1185">Reference proteome</keyword>
<keyword evidence="2" id="KW-0964">Secreted</keyword>
<gene>
    <name evidence="7" type="ORF">D9C73_016847</name>
</gene>
<sequence>MSSETGLITLSGSNRIINHQVNCWTEVYDHRRSLSIKSSSVSVLLILSLIMSQCLPVLLLLALVCLVRPGSAQPVDGQAELKAAQAVLEELQAERRALTQRLNAAETEMKRIKETPKVAFAASLGGNGIVKTTQGNKDLVYRDVLTNVGGAYNAETGVFTAPVRGVYYIRFTANAPTDFTMSAVLYKNNAQIQLIAHEQPSGEGSDTASNGAALLLEQGDTLKMVLWHNTQIWDNSNHHSTFSGFLLFPMVDEAPKEDDFDSQLKTLQASLTQLQTENLGKTQRQAGTSDWCLCLVILNTFNYCASCCVASSADDDDEEFVSVFVEVKERLEATEKELKQIRDVPKVAFAVSLGGNGLQKTTTGSKTLVYKDVLTNIGQAYNSDTGVFTAPVRGVYYIRFTANAPTDFTMSAVLYKNNAQIQLIAHEQPSGEGSDTASNGAALLLEQGDTLKMSLWHNTQIWDNSNHHSTFSGFLLFPM</sequence>
<feature type="domain" description="C1q" evidence="6">
    <location>
        <begin position="113"/>
        <end position="253"/>
    </location>
</feature>
<dbReference type="SMART" id="SM00110">
    <property type="entry name" value="C1Q"/>
    <property type="match status" value="2"/>
</dbReference>
<dbReference type="InterPro" id="IPR050822">
    <property type="entry name" value="Cerebellin_Synaptic_Org"/>
</dbReference>
<dbReference type="EMBL" id="CM014091">
    <property type="protein sequence ID" value="TKS82738.1"/>
    <property type="molecule type" value="Genomic_DNA"/>
</dbReference>
<dbReference type="InterPro" id="IPR008983">
    <property type="entry name" value="Tumour_necrosis_fac-like_dom"/>
</dbReference>
<comment type="subcellular location">
    <subcellularLocation>
        <location evidence="1">Secreted</location>
    </subcellularLocation>
</comment>
<dbReference type="AlphaFoldDB" id="A0A4U5V5A4"/>
<evidence type="ECO:0000256" key="3">
    <source>
        <dbReference type="ARBA" id="ARBA00022729"/>
    </source>
</evidence>
<dbReference type="STRING" id="240159.A0A4U5V5A4"/>